<name>A0A840ISX3_9PSEU</name>
<dbReference type="Proteomes" id="UP000581769">
    <property type="component" value="Unassembled WGS sequence"/>
</dbReference>
<dbReference type="SMART" id="SM00257">
    <property type="entry name" value="LysM"/>
    <property type="match status" value="1"/>
</dbReference>
<dbReference type="InterPro" id="IPR036779">
    <property type="entry name" value="LysM_dom_sf"/>
</dbReference>
<dbReference type="EMBL" id="JACHMG010000001">
    <property type="protein sequence ID" value="MBB4684980.1"/>
    <property type="molecule type" value="Genomic_DNA"/>
</dbReference>
<dbReference type="SUPFAM" id="SSF54106">
    <property type="entry name" value="LysM domain"/>
    <property type="match status" value="1"/>
</dbReference>
<evidence type="ECO:0000313" key="3">
    <source>
        <dbReference type="Proteomes" id="UP000581769"/>
    </source>
</evidence>
<comment type="caution">
    <text evidence="2">The sequence shown here is derived from an EMBL/GenBank/DDBJ whole genome shotgun (WGS) entry which is preliminary data.</text>
</comment>
<proteinExistence type="predicted"/>
<dbReference type="Gene3D" id="3.10.350.10">
    <property type="entry name" value="LysM domain"/>
    <property type="match status" value="1"/>
</dbReference>
<dbReference type="RefSeq" id="WP_312873825.1">
    <property type="nucleotide sequence ID" value="NZ_JACHMG010000001.1"/>
</dbReference>
<reference evidence="2 3" key="1">
    <citation type="submission" date="2020-08" db="EMBL/GenBank/DDBJ databases">
        <title>Sequencing the genomes of 1000 actinobacteria strains.</title>
        <authorList>
            <person name="Klenk H.-P."/>
        </authorList>
    </citation>
    <scope>NUCLEOTIDE SEQUENCE [LARGE SCALE GENOMIC DNA]</scope>
    <source>
        <strain evidence="2 3">DSM 45859</strain>
    </source>
</reference>
<dbReference type="InterPro" id="IPR018392">
    <property type="entry name" value="LysM"/>
</dbReference>
<gene>
    <name evidence="2" type="ORF">BJY18_002465</name>
</gene>
<keyword evidence="3" id="KW-1185">Reference proteome</keyword>
<evidence type="ECO:0000313" key="2">
    <source>
        <dbReference type="EMBL" id="MBB4684980.1"/>
    </source>
</evidence>
<dbReference type="AlphaFoldDB" id="A0A840ISX3"/>
<protein>
    <recommendedName>
        <fullName evidence="1">LysM domain-containing protein</fullName>
    </recommendedName>
</protein>
<dbReference type="Pfam" id="PF01476">
    <property type="entry name" value="LysM"/>
    <property type="match status" value="1"/>
</dbReference>
<evidence type="ECO:0000259" key="1">
    <source>
        <dbReference type="SMART" id="SM00257"/>
    </source>
</evidence>
<accession>A0A840ISX3</accession>
<organism evidence="2 3">
    <name type="scientific">Amycolatopsis jiangsuensis</name>
    <dbReference type="NCBI Taxonomy" id="1181879"/>
    <lineage>
        <taxon>Bacteria</taxon>
        <taxon>Bacillati</taxon>
        <taxon>Actinomycetota</taxon>
        <taxon>Actinomycetes</taxon>
        <taxon>Pseudonocardiales</taxon>
        <taxon>Pseudonocardiaceae</taxon>
        <taxon>Amycolatopsis</taxon>
    </lineage>
</organism>
<feature type="domain" description="LysM" evidence="1">
    <location>
        <begin position="32"/>
        <end position="81"/>
    </location>
</feature>
<sequence length="95" mass="9200">MAIAAAVCLVVTGLGVFGGGVPGAAVPERTASVSVRPGDTLTALATRFAPDSDQAAVVSRIKQLNDLDDTALVPGFPLTVPVTGAAGGGPARSGS</sequence>